<feature type="compositionally biased region" description="Polar residues" evidence="1">
    <location>
        <begin position="1"/>
        <end position="11"/>
    </location>
</feature>
<reference evidence="2" key="1">
    <citation type="journal article" date="2022" name="Int. J. Mol. Sci.">
        <title>Draft Genome of Tanacetum Coccineum: Genomic Comparison of Closely Related Tanacetum-Family Plants.</title>
        <authorList>
            <person name="Yamashiro T."/>
            <person name="Shiraishi A."/>
            <person name="Nakayama K."/>
            <person name="Satake H."/>
        </authorList>
    </citation>
    <scope>NUCLEOTIDE SEQUENCE</scope>
</reference>
<gene>
    <name evidence="2" type="ORF">Tco_0727060</name>
</gene>
<dbReference type="PANTHER" id="PTHR31286:SF99">
    <property type="entry name" value="DUF4283 DOMAIN-CONTAINING PROTEIN"/>
    <property type="match status" value="1"/>
</dbReference>
<evidence type="ECO:0000256" key="1">
    <source>
        <dbReference type="SAM" id="MobiDB-lite"/>
    </source>
</evidence>
<organism evidence="2 3">
    <name type="scientific">Tanacetum coccineum</name>
    <dbReference type="NCBI Taxonomy" id="301880"/>
    <lineage>
        <taxon>Eukaryota</taxon>
        <taxon>Viridiplantae</taxon>
        <taxon>Streptophyta</taxon>
        <taxon>Embryophyta</taxon>
        <taxon>Tracheophyta</taxon>
        <taxon>Spermatophyta</taxon>
        <taxon>Magnoliopsida</taxon>
        <taxon>eudicotyledons</taxon>
        <taxon>Gunneridae</taxon>
        <taxon>Pentapetalae</taxon>
        <taxon>asterids</taxon>
        <taxon>campanulids</taxon>
        <taxon>Asterales</taxon>
        <taxon>Asteraceae</taxon>
        <taxon>Asteroideae</taxon>
        <taxon>Anthemideae</taxon>
        <taxon>Anthemidinae</taxon>
        <taxon>Tanacetum</taxon>
    </lineage>
</organism>
<sequence length="690" mass="76930">MSTSKTYQQSLADAGSETRPPMLERGSYIPWASRFRRYINRKRENRKWLNKALDEGPYQFEMFIPNNSTVPKLQTAEDLQGDALLHYDAEMELMNLILLSIPNDIYNFVDACTSAKDMWKRVERLKTDGKICVQGKLRKAMRNVRLEDAQEVPLNDSITPADEGSQMKEKSDSGDVENASVKGSLSRNNVRVNVVNIGVDSGNEGPNKGLMKFGTDSSDSHNTSLVSPTLNTPSFADVLKDAGNSDVDQQVNIRSKEIRANKKADGNEYCATGFGLHAESVNRNDGPVGGMDQVIERGPWIIRNTPLILNRWPPNVSLKCDEVTKVPVWVKLYNVPLVAYLEDRLSLIDTQVGKPIMLDAFTSSMRADSWGRICFARALIEVNAELMRLSSACESVRADAVMKGCDAVTKWVVTVSCRTGDAVSRLCEHKSSRVLESELKKEVSMAILVEDEIGYTREVIRVEYEWKPPHCVECKIFGHGTLQCPKRAKEEVSNAPPKATTKPCSMVDQDEGFVEVKSQKTKGKKVDASRSIGATSTLGNSKKGDKGDVAPQPTKDKVNSYRKDDVNVIDLKNSFDKLMEEDKVLDKCIKDYDVGSSIDVEGNDKEEQFKAAKEASTSKSKSSTLDLEDESDEDESDEDEVCMPNVMPGGGFLDDLDCYDGYEAHVYDLPKQVQAFCDRYNICMNSRVRK</sequence>
<dbReference type="PANTHER" id="PTHR31286">
    <property type="entry name" value="GLYCINE-RICH CELL WALL STRUCTURAL PROTEIN 1.8-LIKE"/>
    <property type="match status" value="1"/>
</dbReference>
<feature type="region of interest" description="Disordered" evidence="1">
    <location>
        <begin position="1"/>
        <end position="21"/>
    </location>
</feature>
<dbReference type="InterPro" id="IPR040256">
    <property type="entry name" value="At4g02000-like"/>
</dbReference>
<feature type="compositionally biased region" description="Acidic residues" evidence="1">
    <location>
        <begin position="626"/>
        <end position="641"/>
    </location>
</feature>
<feature type="compositionally biased region" description="Low complexity" evidence="1">
    <location>
        <begin position="614"/>
        <end position="625"/>
    </location>
</feature>
<feature type="region of interest" description="Disordered" evidence="1">
    <location>
        <begin position="607"/>
        <end position="641"/>
    </location>
</feature>
<dbReference type="Proteomes" id="UP001151760">
    <property type="component" value="Unassembled WGS sequence"/>
</dbReference>
<accession>A0ABQ4YHB5</accession>
<keyword evidence="3" id="KW-1185">Reference proteome</keyword>
<comment type="caution">
    <text evidence="2">The sequence shown here is derived from an EMBL/GenBank/DDBJ whole genome shotgun (WGS) entry which is preliminary data.</text>
</comment>
<reference evidence="2" key="2">
    <citation type="submission" date="2022-01" db="EMBL/GenBank/DDBJ databases">
        <authorList>
            <person name="Yamashiro T."/>
            <person name="Shiraishi A."/>
            <person name="Satake H."/>
            <person name="Nakayama K."/>
        </authorList>
    </citation>
    <scope>NUCLEOTIDE SEQUENCE</scope>
</reference>
<name>A0ABQ4YHB5_9ASTR</name>
<protein>
    <submittedName>
        <fullName evidence="2">Integrase, catalytic region, zinc finger, CCHC-type containing protein</fullName>
    </submittedName>
</protein>
<proteinExistence type="predicted"/>
<dbReference type="EMBL" id="BQNB010010428">
    <property type="protein sequence ID" value="GJS77179.1"/>
    <property type="molecule type" value="Genomic_DNA"/>
</dbReference>
<feature type="compositionally biased region" description="Basic and acidic residues" evidence="1">
    <location>
        <begin position="542"/>
        <end position="561"/>
    </location>
</feature>
<evidence type="ECO:0000313" key="2">
    <source>
        <dbReference type="EMBL" id="GJS77179.1"/>
    </source>
</evidence>
<evidence type="ECO:0000313" key="3">
    <source>
        <dbReference type="Proteomes" id="UP001151760"/>
    </source>
</evidence>
<feature type="region of interest" description="Disordered" evidence="1">
    <location>
        <begin position="517"/>
        <end position="561"/>
    </location>
</feature>
<feature type="region of interest" description="Disordered" evidence="1">
    <location>
        <begin position="151"/>
        <end position="183"/>
    </location>
</feature>